<dbReference type="Pfam" id="PF04050">
    <property type="entry name" value="Upf2"/>
    <property type="match status" value="1"/>
</dbReference>
<dbReference type="InterPro" id="IPR016024">
    <property type="entry name" value="ARM-type_fold"/>
</dbReference>
<protein>
    <recommendedName>
        <fullName evidence="4">MIF4G domain-containing protein</fullName>
    </recommendedName>
</protein>
<dbReference type="GO" id="GO:0035145">
    <property type="term" value="C:exon-exon junction complex"/>
    <property type="evidence" value="ECO:0007669"/>
    <property type="project" value="TreeGrafter"/>
</dbReference>
<dbReference type="SMART" id="SM00543">
    <property type="entry name" value="MIF4G"/>
    <property type="match status" value="2"/>
</dbReference>
<dbReference type="Pfam" id="PF02854">
    <property type="entry name" value="MIF4G"/>
    <property type="match status" value="2"/>
</dbReference>
<evidence type="ECO:0000313" key="5">
    <source>
        <dbReference type="EMBL" id="CAE6448487.1"/>
    </source>
</evidence>
<feature type="region of interest" description="Disordered" evidence="3">
    <location>
        <begin position="1005"/>
        <end position="1030"/>
    </location>
</feature>
<evidence type="ECO:0000313" key="6">
    <source>
        <dbReference type="Proteomes" id="UP000663853"/>
    </source>
</evidence>
<dbReference type="Proteomes" id="UP000663853">
    <property type="component" value="Unassembled WGS sequence"/>
</dbReference>
<sequence length="1112" mass="126164">MSSRESREEEKQKRLKRTELKKQNGNPPAPNKSLDSSLKRHSALIKRLRQSLGADNRDQVLKDIDSLSLEKYVEEIVQASVDGMSRCKTEKDIWSAAEIVSAFHRRFPEAYTPPLVAILSKELAAPARAALNALSPEQREKDESARIVRQRPLLRIACELAMVGVLNDSPGRSGGEWIMKVIRELLVNDPALGSLPLFTTFLKGYSRPFLGLAPPASAKQVGTEVEAGDLASTIAQESTNGASNGAVVLNEDDELIEKDIRDKFKRMCEGYYDNVAKKLVKEHNRLQDQDRRNHEAYIKSGEIFEDRQQAYEKMTKSYEKLLSSCQSLSDLLYLPMPHLPSASQKNDSILLLDGSSSLRLGGVEDLPANSKWEDEEERRFYEDLPDLKDFVPKTVLGVDAVTSKEEKDNVAKEQANDAEADKAKEEQEKQEVARLEARLENTEGEDSKTTVSDDGEDQPHSRSPSPTQGAATGASQVLAALLARLSDANNRTVIDEIAVNFAFLNSKASRKRLVKFLNQPPKNRTDILPYFARLVAILNPYMPDVGSELVALLEDEFRYLQKKKKLVKELASNRMKNVQYLSALAKFKVVPPHLILHVFKVYLDDLTGVNVDNAAMLLEGCGRFLLRSEDTGPRVATMLELMRRKQSVQHFDQRQVLMLENAYYQCNPPERAPRVEKERSTMEIFIRHLIYDVLAKKTIDKVLKLVRKVNWNDPGVYSVLLKTFTKPWKVKHSNISLLAMLAYDLQRYHPEFSIRVVDHVLEDIRLGMEQNIYKNNQRRVASMKYLGELYMYRLISSTLIFDTLWSLVTFGHPDGRPLPGQVSPIDAPNDFFRIRLACVLLDTCGMCFDQGSQKRKLDNYITFLQLYVHCKAPLPMEVDFMLNDTMEALRPKLTLFKSFEEAAVAVDSMFDLVDMGLEDGGDGDESDHGGDESADENDTDRRKVEREDASDVDISDKEDNRPGSPEALLIVNHAENAGPSEEAEAEFAKELAKMFVDGPGERRVDRKGIWEGPNLPTGVRKKRGEDDNEQEQPGMMRFTIATRKGNKVQTRQLPVPVDTELVKQTREMQLQDKAEQQQLKRIVLDYEQREEVEEQRALEETMRERGIKIRFT</sequence>
<dbReference type="EMBL" id="CAJMXA010001001">
    <property type="protein sequence ID" value="CAE6448487.1"/>
    <property type="molecule type" value="Genomic_DNA"/>
</dbReference>
<dbReference type="GO" id="GO:0005737">
    <property type="term" value="C:cytoplasm"/>
    <property type="evidence" value="ECO:0007669"/>
    <property type="project" value="UniProtKB-SubCell"/>
</dbReference>
<dbReference type="InterPro" id="IPR039762">
    <property type="entry name" value="Nmd2/UPF2"/>
</dbReference>
<dbReference type="SUPFAM" id="SSF48371">
    <property type="entry name" value="ARM repeat"/>
    <property type="match status" value="2"/>
</dbReference>
<dbReference type="InterPro" id="IPR007193">
    <property type="entry name" value="Upf2/Nmd2_C"/>
</dbReference>
<feature type="compositionally biased region" description="Basic and acidic residues" evidence="3">
    <location>
        <begin position="1"/>
        <end position="22"/>
    </location>
</feature>
<evidence type="ECO:0000256" key="1">
    <source>
        <dbReference type="ARBA" id="ARBA00004496"/>
    </source>
</evidence>
<dbReference type="PANTHER" id="PTHR12839:SF7">
    <property type="entry name" value="REGULATOR OF NONSENSE TRANSCRIPTS 2"/>
    <property type="match status" value="1"/>
</dbReference>
<comment type="subcellular location">
    <subcellularLocation>
        <location evidence="1">Cytoplasm</location>
    </subcellularLocation>
</comment>
<dbReference type="Gene3D" id="1.25.40.180">
    <property type="match status" value="3"/>
</dbReference>
<feature type="compositionally biased region" description="Basic and acidic residues" evidence="3">
    <location>
        <begin position="402"/>
        <end position="448"/>
    </location>
</feature>
<proteinExistence type="predicted"/>
<comment type="caution">
    <text evidence="5">The sequence shown here is derived from an EMBL/GenBank/DDBJ whole genome shotgun (WGS) entry which is preliminary data.</text>
</comment>
<accession>A0A8H3B6R5</accession>
<feature type="compositionally biased region" description="Basic and acidic residues" evidence="3">
    <location>
        <begin position="939"/>
        <end position="961"/>
    </location>
</feature>
<dbReference type="GO" id="GO:0000184">
    <property type="term" value="P:nuclear-transcribed mRNA catabolic process, nonsense-mediated decay"/>
    <property type="evidence" value="ECO:0007669"/>
    <property type="project" value="InterPro"/>
</dbReference>
<dbReference type="GO" id="GO:0003723">
    <property type="term" value="F:RNA binding"/>
    <property type="evidence" value="ECO:0007669"/>
    <property type="project" value="InterPro"/>
</dbReference>
<evidence type="ECO:0000256" key="3">
    <source>
        <dbReference type="SAM" id="MobiDB-lite"/>
    </source>
</evidence>
<feature type="compositionally biased region" description="Polar residues" evidence="3">
    <location>
        <begin position="461"/>
        <end position="472"/>
    </location>
</feature>
<feature type="domain" description="MIF4G" evidence="4">
    <location>
        <begin position="684"/>
        <end position="892"/>
    </location>
</feature>
<feature type="compositionally biased region" description="Acidic residues" evidence="3">
    <location>
        <begin position="916"/>
        <end position="925"/>
    </location>
</feature>
<dbReference type="FunFam" id="1.25.40.180:FF:000037">
    <property type="entry name" value="Nonsense-mediated mRNA decay factor (Upf2)"/>
    <property type="match status" value="1"/>
</dbReference>
<evidence type="ECO:0000259" key="4">
    <source>
        <dbReference type="SMART" id="SM00543"/>
    </source>
</evidence>
<dbReference type="InterPro" id="IPR003890">
    <property type="entry name" value="MIF4G-like_typ-3"/>
</dbReference>
<dbReference type="AlphaFoldDB" id="A0A8H3B6R5"/>
<reference evidence="5" key="1">
    <citation type="submission" date="2021-01" db="EMBL/GenBank/DDBJ databases">
        <authorList>
            <person name="Kaushik A."/>
        </authorList>
    </citation>
    <scope>NUCLEOTIDE SEQUENCE</scope>
    <source>
        <strain evidence="5">AG6-10EEA</strain>
    </source>
</reference>
<name>A0A8H3B6R5_9AGAM</name>
<dbReference type="PANTHER" id="PTHR12839">
    <property type="entry name" value="NONSENSE-MEDIATED MRNA DECAY PROTEIN 2 UP-FRAMESHIFT SUPPRESSOR 2"/>
    <property type="match status" value="1"/>
</dbReference>
<feature type="domain" description="MIF4G" evidence="4">
    <location>
        <begin position="475"/>
        <end position="669"/>
    </location>
</feature>
<gene>
    <name evidence="5" type="ORF">RDB_LOCUS46111</name>
</gene>
<feature type="region of interest" description="Disordered" evidence="3">
    <location>
        <begin position="402"/>
        <end position="472"/>
    </location>
</feature>
<feature type="region of interest" description="Disordered" evidence="3">
    <location>
        <begin position="1"/>
        <end position="40"/>
    </location>
</feature>
<dbReference type="Gene3D" id="4.10.80.160">
    <property type="match status" value="1"/>
</dbReference>
<evidence type="ECO:0000256" key="2">
    <source>
        <dbReference type="ARBA" id="ARBA00022490"/>
    </source>
</evidence>
<organism evidence="5 6">
    <name type="scientific">Rhizoctonia solani</name>
    <dbReference type="NCBI Taxonomy" id="456999"/>
    <lineage>
        <taxon>Eukaryota</taxon>
        <taxon>Fungi</taxon>
        <taxon>Dikarya</taxon>
        <taxon>Basidiomycota</taxon>
        <taxon>Agaricomycotina</taxon>
        <taxon>Agaricomycetes</taxon>
        <taxon>Cantharellales</taxon>
        <taxon>Ceratobasidiaceae</taxon>
        <taxon>Rhizoctonia</taxon>
    </lineage>
</organism>
<feature type="region of interest" description="Disordered" evidence="3">
    <location>
        <begin position="916"/>
        <end position="964"/>
    </location>
</feature>
<keyword evidence="2" id="KW-0963">Cytoplasm</keyword>